<keyword evidence="1" id="KW-1133">Transmembrane helix</keyword>
<proteinExistence type="predicted"/>
<comment type="caution">
    <text evidence="2">The sequence shown here is derived from an EMBL/GenBank/DDBJ whole genome shotgun (WGS) entry which is preliminary data.</text>
</comment>
<dbReference type="EMBL" id="JAJJMA010310585">
    <property type="protein sequence ID" value="MCL7048975.1"/>
    <property type="molecule type" value="Genomic_DNA"/>
</dbReference>
<dbReference type="AlphaFoldDB" id="A0AA42B2F7"/>
<feature type="transmembrane region" description="Helical" evidence="1">
    <location>
        <begin position="7"/>
        <end position="24"/>
    </location>
</feature>
<keyword evidence="3" id="KW-1185">Reference proteome</keyword>
<organism evidence="2 3">
    <name type="scientific">Papaver nudicaule</name>
    <name type="common">Iceland poppy</name>
    <dbReference type="NCBI Taxonomy" id="74823"/>
    <lineage>
        <taxon>Eukaryota</taxon>
        <taxon>Viridiplantae</taxon>
        <taxon>Streptophyta</taxon>
        <taxon>Embryophyta</taxon>
        <taxon>Tracheophyta</taxon>
        <taxon>Spermatophyta</taxon>
        <taxon>Magnoliopsida</taxon>
        <taxon>Ranunculales</taxon>
        <taxon>Papaveraceae</taxon>
        <taxon>Papaveroideae</taxon>
        <taxon>Papaver</taxon>
    </lineage>
</organism>
<evidence type="ECO:0000313" key="3">
    <source>
        <dbReference type="Proteomes" id="UP001177140"/>
    </source>
</evidence>
<sequence>MEGGGKNLMKMIAIVLLTVGMYVGQITTTSGPEADFGVCFNPCNNECMKPNPESVDLSWTCIANLR</sequence>
<keyword evidence="1" id="KW-0472">Membrane</keyword>
<keyword evidence="1" id="KW-0812">Transmembrane</keyword>
<accession>A0AA42B2F7</accession>
<reference evidence="2" key="1">
    <citation type="submission" date="2022-03" db="EMBL/GenBank/DDBJ databases">
        <title>A functionally conserved STORR gene fusion in Papaver species that diverged 16.8 million years ago.</title>
        <authorList>
            <person name="Catania T."/>
        </authorList>
    </citation>
    <scope>NUCLEOTIDE SEQUENCE</scope>
    <source>
        <strain evidence="2">S-191538</strain>
    </source>
</reference>
<protein>
    <submittedName>
        <fullName evidence="2">Uncharacterized protein</fullName>
    </submittedName>
</protein>
<name>A0AA42B2F7_PAPNU</name>
<dbReference type="Proteomes" id="UP001177140">
    <property type="component" value="Unassembled WGS sequence"/>
</dbReference>
<evidence type="ECO:0000256" key="1">
    <source>
        <dbReference type="SAM" id="Phobius"/>
    </source>
</evidence>
<evidence type="ECO:0000313" key="2">
    <source>
        <dbReference type="EMBL" id="MCL7048975.1"/>
    </source>
</evidence>
<gene>
    <name evidence="2" type="ORF">MKW94_016263</name>
</gene>